<dbReference type="InterPro" id="IPR043131">
    <property type="entry name" value="BCAT-like_N"/>
</dbReference>
<proteinExistence type="predicted"/>
<dbReference type="SUPFAM" id="SSF56322">
    <property type="entry name" value="ADC synthase"/>
    <property type="match status" value="1"/>
</dbReference>
<dbReference type="PRINTS" id="PR00095">
    <property type="entry name" value="ANTSNTHASEI"/>
</dbReference>
<dbReference type="GO" id="GO:0008696">
    <property type="term" value="F:4-amino-4-deoxychorismate lyase activity"/>
    <property type="evidence" value="ECO:0007669"/>
    <property type="project" value="UniProtKB-EC"/>
</dbReference>
<dbReference type="InterPro" id="IPR043132">
    <property type="entry name" value="BCAT-like_C"/>
</dbReference>
<dbReference type="EC" id="2.6.1.85" evidence="2"/>
<dbReference type="EMBL" id="JACHZG010000001">
    <property type="protein sequence ID" value="MBB3328139.1"/>
    <property type="molecule type" value="Genomic_DNA"/>
</dbReference>
<name>A0A7W5JXJ0_9ACTN</name>
<reference evidence="2 3" key="1">
    <citation type="submission" date="2020-08" db="EMBL/GenBank/DDBJ databases">
        <title>Sequencing the genomes of 1000 actinobacteria strains.</title>
        <authorList>
            <person name="Klenk H.-P."/>
        </authorList>
    </citation>
    <scope>NUCLEOTIDE SEQUENCE [LARGE SCALE GENOMIC DNA]</scope>
    <source>
        <strain evidence="2 3">DSM 11053</strain>
    </source>
</reference>
<dbReference type="SUPFAM" id="SSF56752">
    <property type="entry name" value="D-aminoacid aminotransferase-like PLP-dependent enzymes"/>
    <property type="match status" value="1"/>
</dbReference>
<dbReference type="InterPro" id="IPR001544">
    <property type="entry name" value="Aminotrans_IV"/>
</dbReference>
<dbReference type="Gene3D" id="3.60.120.10">
    <property type="entry name" value="Anthranilate synthase"/>
    <property type="match status" value="1"/>
</dbReference>
<dbReference type="RefSeq" id="WP_183339845.1">
    <property type="nucleotide sequence ID" value="NZ_JACHZG010000001.1"/>
</dbReference>
<comment type="caution">
    <text evidence="2">The sequence shown here is derived from an EMBL/GenBank/DDBJ whole genome shotgun (WGS) entry which is preliminary data.</text>
</comment>
<evidence type="ECO:0000313" key="2">
    <source>
        <dbReference type="EMBL" id="MBB3328139.1"/>
    </source>
</evidence>
<dbReference type="Proteomes" id="UP000565572">
    <property type="component" value="Unassembled WGS sequence"/>
</dbReference>
<dbReference type="EC" id="4.1.3.38" evidence="2"/>
<evidence type="ECO:0000259" key="1">
    <source>
        <dbReference type="Pfam" id="PF00425"/>
    </source>
</evidence>
<dbReference type="PANTHER" id="PTHR11236">
    <property type="entry name" value="AMINOBENZOATE/ANTHRANILATE SYNTHASE"/>
    <property type="match status" value="1"/>
</dbReference>
<dbReference type="InterPro" id="IPR015890">
    <property type="entry name" value="Chorismate_C"/>
</dbReference>
<keyword evidence="2" id="KW-0808">Transferase</keyword>
<dbReference type="InterPro" id="IPR005801">
    <property type="entry name" value="ADC_synthase"/>
</dbReference>
<protein>
    <submittedName>
        <fullName evidence="2">Para-aminobenzoate synthetase/4-amino-4-deoxychorismate lyase</fullName>
        <ecNumber evidence="2">2.6.1.85</ecNumber>
        <ecNumber evidence="2">4.1.3.38</ecNumber>
    </submittedName>
</protein>
<evidence type="ECO:0000313" key="3">
    <source>
        <dbReference type="Proteomes" id="UP000565572"/>
    </source>
</evidence>
<dbReference type="Gene3D" id="3.20.10.10">
    <property type="entry name" value="D-amino Acid Aminotransferase, subunit A, domain 2"/>
    <property type="match status" value="1"/>
</dbReference>
<organism evidence="2 3">
    <name type="scientific">Microlunatus antarcticus</name>
    <dbReference type="NCBI Taxonomy" id="53388"/>
    <lineage>
        <taxon>Bacteria</taxon>
        <taxon>Bacillati</taxon>
        <taxon>Actinomycetota</taxon>
        <taxon>Actinomycetes</taxon>
        <taxon>Propionibacteriales</taxon>
        <taxon>Propionibacteriaceae</taxon>
        <taxon>Microlunatus</taxon>
    </lineage>
</organism>
<dbReference type="Pfam" id="PF01063">
    <property type="entry name" value="Aminotran_4"/>
    <property type="match status" value="1"/>
</dbReference>
<accession>A0A7W5JXJ0</accession>
<keyword evidence="2" id="KW-0456">Lyase</keyword>
<dbReference type="Gene3D" id="3.30.470.10">
    <property type="match status" value="1"/>
</dbReference>
<feature type="domain" description="Chorismate-utilising enzyme C-terminal" evidence="1">
    <location>
        <begin position="115"/>
        <end position="372"/>
    </location>
</feature>
<dbReference type="AlphaFoldDB" id="A0A7W5JXJ0"/>
<keyword evidence="3" id="KW-1185">Reference proteome</keyword>
<dbReference type="PANTHER" id="PTHR11236:SF50">
    <property type="entry name" value="AMINODEOXYCHORISMATE SYNTHASE COMPONENT 1"/>
    <property type="match status" value="1"/>
</dbReference>
<dbReference type="GO" id="GO:0000162">
    <property type="term" value="P:L-tryptophan biosynthetic process"/>
    <property type="evidence" value="ECO:0007669"/>
    <property type="project" value="TreeGrafter"/>
</dbReference>
<keyword evidence="2" id="KW-0032">Aminotransferase</keyword>
<sequence length="592" mass="62423">MLRFDFRPGDARAGGGRLRFGEPLRTVVARTPNDVVGALTEVDAACAAGLWAAGFVAYDAAPAFDPAFVVPGPDSGPADLPLVWFGLYAAPLVDDEADPPGPASVPGPWVPSTDRAAYDDAFAVVQRAIRAGDSYQTNLTLPLTAGWDDGAADPARYERLLEAQGPAFGAYLDLGRHHVLSVSPELFFARRGTTVTTRPMKGTARRGRSSAEDAQRLAGLLASEKDRAENVMITDLLRNDLGRLARTGGVDVPTLCVPERYPTVWQLTSTVTAEVGPQVGLAELFGALFPCGSITGAPKIASMALIAELETSARGLYCGAVGVVAPGGDATFSVAIRTVVADLERATATYGVGSGVTVGSTAAGEHDELLAKAAVLTAPAPRAFDLLETFRLEDGRWWAEEAHLDRLAASADYFGRADPVPSAQAALEAVVAAHPEGRWRVRLAVARDGAAATTVEPLPGASDEPLTLVLATEPVDPDEVFLAHKTTWRGPYAPHRARAVALRVDDVLLWNARGEVTETTIGSVALHDADGWWTPPVSCGLLPGVERGLALAAGRVQERLLTVADLRTSLAGGAELWFLNSVRGWRRAELVG</sequence>
<dbReference type="InterPro" id="IPR019999">
    <property type="entry name" value="Anth_synth_I-like"/>
</dbReference>
<dbReference type="InterPro" id="IPR036038">
    <property type="entry name" value="Aminotransferase-like"/>
</dbReference>
<dbReference type="GO" id="GO:0046820">
    <property type="term" value="F:4-amino-4-deoxychorismate synthase activity"/>
    <property type="evidence" value="ECO:0007669"/>
    <property type="project" value="UniProtKB-EC"/>
</dbReference>
<gene>
    <name evidence="2" type="ORF">FHX39_003083</name>
</gene>
<dbReference type="Pfam" id="PF00425">
    <property type="entry name" value="Chorismate_bind"/>
    <property type="match status" value="1"/>
</dbReference>